<accession>A0A482VJ49</accession>
<reference evidence="2 3" key="1">
    <citation type="submission" date="2017-03" db="EMBL/GenBank/DDBJ databases">
        <title>Genome of the blue death feigning beetle - Asbolus verrucosus.</title>
        <authorList>
            <person name="Rider S.D."/>
        </authorList>
    </citation>
    <scope>NUCLEOTIDE SEQUENCE [LARGE SCALE GENOMIC DNA]</scope>
    <source>
        <strain evidence="2">Butters</strain>
        <tissue evidence="2">Head and leg muscle</tissue>
    </source>
</reference>
<dbReference type="AlphaFoldDB" id="A0A482VJ49"/>
<organism evidence="2 3">
    <name type="scientific">Asbolus verrucosus</name>
    <name type="common">Desert ironclad beetle</name>
    <dbReference type="NCBI Taxonomy" id="1661398"/>
    <lineage>
        <taxon>Eukaryota</taxon>
        <taxon>Metazoa</taxon>
        <taxon>Ecdysozoa</taxon>
        <taxon>Arthropoda</taxon>
        <taxon>Hexapoda</taxon>
        <taxon>Insecta</taxon>
        <taxon>Pterygota</taxon>
        <taxon>Neoptera</taxon>
        <taxon>Endopterygota</taxon>
        <taxon>Coleoptera</taxon>
        <taxon>Polyphaga</taxon>
        <taxon>Cucujiformia</taxon>
        <taxon>Tenebrionidae</taxon>
        <taxon>Pimeliinae</taxon>
        <taxon>Asbolus</taxon>
    </lineage>
</organism>
<dbReference type="EMBL" id="QDEB01095669">
    <property type="protein sequence ID" value="RZC32646.1"/>
    <property type="molecule type" value="Genomic_DNA"/>
</dbReference>
<evidence type="ECO:0000256" key="1">
    <source>
        <dbReference type="SAM" id="MobiDB-lite"/>
    </source>
</evidence>
<feature type="compositionally biased region" description="Basic and acidic residues" evidence="1">
    <location>
        <begin position="55"/>
        <end position="68"/>
    </location>
</feature>
<sequence>MNRISLFQVGSWPWISSRLPEERETRRRPISIYIRIMPCDPVRQFYTNNCVHDDKWGSGERHQDEKNTSSHVLI</sequence>
<gene>
    <name evidence="2" type="ORF">BDFB_014549</name>
</gene>
<dbReference type="OrthoDB" id="10344795at2759"/>
<keyword evidence="3" id="KW-1185">Reference proteome</keyword>
<comment type="caution">
    <text evidence="2">The sequence shown here is derived from an EMBL/GenBank/DDBJ whole genome shotgun (WGS) entry which is preliminary data.</text>
</comment>
<protein>
    <submittedName>
        <fullName evidence="2">Uncharacterized protein</fullName>
    </submittedName>
</protein>
<name>A0A482VJ49_ASBVE</name>
<evidence type="ECO:0000313" key="2">
    <source>
        <dbReference type="EMBL" id="RZC32646.1"/>
    </source>
</evidence>
<dbReference type="Proteomes" id="UP000292052">
    <property type="component" value="Unassembled WGS sequence"/>
</dbReference>
<feature type="region of interest" description="Disordered" evidence="1">
    <location>
        <begin position="55"/>
        <end position="74"/>
    </location>
</feature>
<evidence type="ECO:0000313" key="3">
    <source>
        <dbReference type="Proteomes" id="UP000292052"/>
    </source>
</evidence>
<proteinExistence type="predicted"/>